<keyword evidence="3" id="KW-1185">Reference proteome</keyword>
<evidence type="ECO:0000313" key="3">
    <source>
        <dbReference type="Proteomes" id="UP000796880"/>
    </source>
</evidence>
<gene>
    <name evidence="2" type="ORF">FNV43_RR23141</name>
</gene>
<dbReference type="Pfam" id="PF23622">
    <property type="entry name" value="LRR_At1g61320_AtMIF1"/>
    <property type="match status" value="1"/>
</dbReference>
<feature type="domain" description="At1g61320/AtMIF1 LRR" evidence="1">
    <location>
        <begin position="152"/>
        <end position="436"/>
    </location>
</feature>
<evidence type="ECO:0000259" key="1">
    <source>
        <dbReference type="Pfam" id="PF23622"/>
    </source>
</evidence>
<dbReference type="EMBL" id="VOIH02000010">
    <property type="protein sequence ID" value="KAF3436049.1"/>
    <property type="molecule type" value="Genomic_DNA"/>
</dbReference>
<reference evidence="2" key="1">
    <citation type="submission" date="2020-03" db="EMBL/GenBank/DDBJ databases">
        <title>A high-quality chromosome-level genome assembly of a woody plant with both climbing and erect habits, Rhamnella rubrinervis.</title>
        <authorList>
            <person name="Lu Z."/>
            <person name="Yang Y."/>
            <person name="Zhu X."/>
            <person name="Sun Y."/>
        </authorList>
    </citation>
    <scope>NUCLEOTIDE SEQUENCE</scope>
    <source>
        <strain evidence="2">BYM</strain>
        <tissue evidence="2">Leaf</tissue>
    </source>
</reference>
<dbReference type="PANTHER" id="PTHR34145:SF28">
    <property type="entry name" value="F-BOX DOMAIN-CONTAINING PROTEIN"/>
    <property type="match status" value="1"/>
</dbReference>
<dbReference type="PANTHER" id="PTHR34145">
    <property type="entry name" value="OS02G0105600 PROTEIN"/>
    <property type="match status" value="1"/>
</dbReference>
<accession>A0A8K0DXH6</accession>
<dbReference type="Gene3D" id="3.80.10.10">
    <property type="entry name" value="Ribonuclease Inhibitor"/>
    <property type="match status" value="1"/>
</dbReference>
<dbReference type="InterPro" id="IPR053772">
    <property type="entry name" value="At1g61320/At1g61330-like"/>
</dbReference>
<name>A0A8K0DXH6_9ROSA</name>
<dbReference type="AlphaFoldDB" id="A0A8K0DXH6"/>
<organism evidence="2 3">
    <name type="scientific">Rhamnella rubrinervis</name>
    <dbReference type="NCBI Taxonomy" id="2594499"/>
    <lineage>
        <taxon>Eukaryota</taxon>
        <taxon>Viridiplantae</taxon>
        <taxon>Streptophyta</taxon>
        <taxon>Embryophyta</taxon>
        <taxon>Tracheophyta</taxon>
        <taxon>Spermatophyta</taxon>
        <taxon>Magnoliopsida</taxon>
        <taxon>eudicotyledons</taxon>
        <taxon>Gunneridae</taxon>
        <taxon>Pentapetalae</taxon>
        <taxon>rosids</taxon>
        <taxon>fabids</taxon>
        <taxon>Rosales</taxon>
        <taxon>Rhamnaceae</taxon>
        <taxon>rhamnoid group</taxon>
        <taxon>Rhamneae</taxon>
        <taxon>Rhamnella</taxon>
    </lineage>
</organism>
<proteinExistence type="predicted"/>
<sequence>MVKKREIQDASGQRDLFYIYSEREDGEETEDPVEEAARMSVVSRRWYELWKKAIVVSPRLEFYYSKIDSVFGLRSRTSDNKMLEYVNRVNQVLKLHKPPTLDEFTVAYPLHSKYSQDINKWVEFAAKKQVKKLALNFCIRYQSTDKEPSYDCDFLTSSGGIKFHKLRDLHLKGVDVTDNVIHCLLSNSPLIERLCVIDSQRLHNLQVTASNLRYLVIRRCEKLEYVKIYAPNLNVLKLHPMVVHFSLYAPNLSRLSVVFSRIVFEPILRTFSDYFQELFAQFSHVKKRLSITIFPKVVCTIARTSFIPHPELSYVEHLKVRVNSPWPSWYKATTYSWFQGILWPSSLVKAAPSLHKLSLKFFHRKHKLTFRDIDVMWMFEDIPKKVKENVGNYSHQNLKIVELIGYTGVRYEIQLLLHLVEIAASLEKLVIHVCVPNMYWFEEDILRSGKPDEDFLKHSGEALKGPAAVKTLWSFLCFFICLVPQKSVTMPVTGKQYPLYGSRGVHRLKTDNLLSMADLAAKFTVSHGTVFVVDEFSMKSLPFVIVDSILD</sequence>
<evidence type="ECO:0000313" key="2">
    <source>
        <dbReference type="EMBL" id="KAF3436049.1"/>
    </source>
</evidence>
<dbReference type="Proteomes" id="UP000796880">
    <property type="component" value="Unassembled WGS sequence"/>
</dbReference>
<dbReference type="OrthoDB" id="1552162at2759"/>
<protein>
    <recommendedName>
        <fullName evidence="1">At1g61320/AtMIF1 LRR domain-containing protein</fullName>
    </recommendedName>
</protein>
<comment type="caution">
    <text evidence="2">The sequence shown here is derived from an EMBL/GenBank/DDBJ whole genome shotgun (WGS) entry which is preliminary data.</text>
</comment>
<dbReference type="InterPro" id="IPR032675">
    <property type="entry name" value="LRR_dom_sf"/>
</dbReference>
<dbReference type="InterPro" id="IPR055357">
    <property type="entry name" value="LRR_At1g61320_AtMIF1"/>
</dbReference>